<keyword evidence="3 7" id="KW-1003">Cell membrane</keyword>
<feature type="transmembrane region" description="Helical" evidence="8">
    <location>
        <begin position="306"/>
        <end position="325"/>
    </location>
</feature>
<dbReference type="PIRSF" id="PIRSF500217">
    <property type="entry name" value="AlgI"/>
    <property type="match status" value="1"/>
</dbReference>
<dbReference type="GO" id="GO:0005886">
    <property type="term" value="C:plasma membrane"/>
    <property type="evidence" value="ECO:0007669"/>
    <property type="project" value="UniProtKB-SubCell"/>
</dbReference>
<dbReference type="Pfam" id="PF03062">
    <property type="entry name" value="MBOAT"/>
    <property type="match status" value="1"/>
</dbReference>
<evidence type="ECO:0000256" key="3">
    <source>
        <dbReference type="ARBA" id="ARBA00022475"/>
    </source>
</evidence>
<evidence type="ECO:0000256" key="8">
    <source>
        <dbReference type="SAM" id="Phobius"/>
    </source>
</evidence>
<evidence type="ECO:0000256" key="7">
    <source>
        <dbReference type="PIRNR" id="PIRNR016636"/>
    </source>
</evidence>
<comment type="subcellular location">
    <subcellularLocation>
        <location evidence="1">Cell membrane</location>
        <topology evidence="1">Multi-pass membrane protein</topology>
    </subcellularLocation>
</comment>
<gene>
    <name evidence="9" type="ORF">HMPREF9629_02106</name>
</gene>
<keyword evidence="7" id="KW-0012">Acyltransferase</keyword>
<sequence length="480" mass="56041">MNFTSTLFLFLFFPIFLIIYFLLPNIRLKNIFLLIASLYFYSTGEPIFVYAMIISIIVNYFIAKNIHSTRDKSKQKKFLIISIVLNIGLLAFFKYTNFLIATINSLFLANISLVNIPLPIGISFFTFQTMSYVFDVYYDDARNDSIHYQKNILDFALYISMFPQLVAGPIVRYSNIAKEIKSRKFNLNDINDGLKRFVYGLSKKVLIANSMAIVADRAFMLDPKDAGFAMLTLGAISYTLQIYFDFSGYSDMAIGIGKMIGFHFPENFKNPYLAKSVTDFWRRWHITLSSWFKDYLYIPLGGSKKGFNKTIINLLIVWVLTGLWHGAKWTFVLWGLLYFVFLTFEKHFKATHNNKSIDRILPYFLCRIYTMVVIVLLWVIFRSDSIRSAFLYIANMFNITNRGLVNSQSLFYIKDFLLIYIFAILSCTNFFKILPKIIFKNPEKSYVYNIFSIIVIIILLILCTLYIIKGSYNPFIYFNF</sequence>
<dbReference type="GO" id="GO:0016746">
    <property type="term" value="F:acyltransferase activity"/>
    <property type="evidence" value="ECO:0007669"/>
    <property type="project" value="UniProtKB-KW"/>
</dbReference>
<dbReference type="Proteomes" id="UP000006437">
    <property type="component" value="Unassembled WGS sequence"/>
</dbReference>
<dbReference type="PATRIC" id="fig|796937.3.peg.1360"/>
<keyword evidence="4 8" id="KW-0812">Transmembrane</keyword>
<dbReference type="AlphaFoldDB" id="G9X162"/>
<feature type="transmembrane region" description="Helical" evidence="8">
    <location>
        <begin position="360"/>
        <end position="381"/>
    </location>
</feature>
<evidence type="ECO:0000256" key="4">
    <source>
        <dbReference type="ARBA" id="ARBA00022692"/>
    </source>
</evidence>
<dbReference type="GO" id="GO:0042121">
    <property type="term" value="P:alginic acid biosynthetic process"/>
    <property type="evidence" value="ECO:0007669"/>
    <property type="project" value="InterPro"/>
</dbReference>
<dbReference type="InterPro" id="IPR051085">
    <property type="entry name" value="MB_O-acyltransferase"/>
</dbReference>
<feature type="transmembrane region" description="Helical" evidence="8">
    <location>
        <begin position="106"/>
        <end position="127"/>
    </location>
</feature>
<feature type="transmembrane region" description="Helical" evidence="8">
    <location>
        <begin position="78"/>
        <end position="100"/>
    </location>
</feature>
<comment type="similarity">
    <text evidence="2 7">Belongs to the membrane-bound acyltransferase family.</text>
</comment>
<evidence type="ECO:0000256" key="6">
    <source>
        <dbReference type="ARBA" id="ARBA00023136"/>
    </source>
</evidence>
<comment type="caution">
    <text evidence="9">The sequence shown here is derived from an EMBL/GenBank/DDBJ whole genome shotgun (WGS) entry which is preliminary data.</text>
</comment>
<evidence type="ECO:0000256" key="1">
    <source>
        <dbReference type="ARBA" id="ARBA00004651"/>
    </source>
</evidence>
<feature type="transmembrane region" description="Helical" evidence="8">
    <location>
        <begin position="446"/>
        <end position="468"/>
    </location>
</feature>
<proteinExistence type="inferred from homology"/>
<evidence type="ECO:0000256" key="2">
    <source>
        <dbReference type="ARBA" id="ARBA00010323"/>
    </source>
</evidence>
<dbReference type="InterPro" id="IPR004299">
    <property type="entry name" value="MBOAT_fam"/>
</dbReference>
<reference evidence="9 10" key="1">
    <citation type="submission" date="2011-08" db="EMBL/GenBank/DDBJ databases">
        <title>The Genome Sequence of Eubacteriaceae bacterium ACC19a.</title>
        <authorList>
            <consortium name="The Broad Institute Genome Sequencing Platform"/>
            <person name="Earl A."/>
            <person name="Ward D."/>
            <person name="Feldgarden M."/>
            <person name="Gevers D."/>
            <person name="Sizova M."/>
            <person name="Hazen A."/>
            <person name="Epstein S."/>
            <person name="Young S.K."/>
            <person name="Zeng Q."/>
            <person name="Gargeya S."/>
            <person name="Fitzgerald M."/>
            <person name="Haas B."/>
            <person name="Abouelleil A."/>
            <person name="Alvarado L."/>
            <person name="Arachchi H.M."/>
            <person name="Berlin A."/>
            <person name="Brown A."/>
            <person name="Chapman S.B."/>
            <person name="Chen Z."/>
            <person name="Dunbar C."/>
            <person name="Freedman E."/>
            <person name="Gearin G."/>
            <person name="Gellesch M."/>
            <person name="Goldberg J."/>
            <person name="Griggs A."/>
            <person name="Gujja S."/>
            <person name="Heiman D."/>
            <person name="Howarth C."/>
            <person name="Larson L."/>
            <person name="Lui A."/>
            <person name="MacDonald P.J.P."/>
            <person name="Montmayeur A."/>
            <person name="Murphy C."/>
            <person name="Neiman D."/>
            <person name="Pearson M."/>
            <person name="Priest M."/>
            <person name="Roberts A."/>
            <person name="Saif S."/>
            <person name="Shea T."/>
            <person name="Shenoy N."/>
            <person name="Sisk P."/>
            <person name="Stolte C."/>
            <person name="Sykes S."/>
            <person name="Wortman J."/>
            <person name="Nusbaum C."/>
            <person name="Birren B."/>
        </authorList>
    </citation>
    <scope>NUCLEOTIDE SEQUENCE [LARGE SCALE GENOMIC DNA]</scope>
    <source>
        <strain evidence="9 10">ACC19a</strain>
    </source>
</reference>
<feature type="transmembrane region" description="Helical" evidence="8">
    <location>
        <begin position="7"/>
        <end position="27"/>
    </location>
</feature>
<feature type="transmembrane region" description="Helical" evidence="8">
    <location>
        <begin position="47"/>
        <end position="66"/>
    </location>
</feature>
<keyword evidence="7" id="KW-0808">Transferase</keyword>
<keyword evidence="6 7" id="KW-0472">Membrane</keyword>
<feature type="transmembrane region" description="Helical" evidence="8">
    <location>
        <begin position="416"/>
        <end position="434"/>
    </location>
</feature>
<dbReference type="InterPro" id="IPR028362">
    <property type="entry name" value="AlgI"/>
</dbReference>
<evidence type="ECO:0000313" key="9">
    <source>
        <dbReference type="EMBL" id="EHL14662.1"/>
    </source>
</evidence>
<dbReference type="EMBL" id="AFZE01000024">
    <property type="protein sequence ID" value="EHL14662.1"/>
    <property type="molecule type" value="Genomic_DNA"/>
</dbReference>
<keyword evidence="5 8" id="KW-1133">Transmembrane helix</keyword>
<dbReference type="HOGENOM" id="CLU_025255_1_3_9"/>
<evidence type="ECO:0000313" key="10">
    <source>
        <dbReference type="Proteomes" id="UP000006437"/>
    </source>
</evidence>
<evidence type="ECO:0008006" key="11">
    <source>
        <dbReference type="Google" id="ProtNLM"/>
    </source>
</evidence>
<evidence type="ECO:0000256" key="5">
    <source>
        <dbReference type="ARBA" id="ARBA00022989"/>
    </source>
</evidence>
<dbReference type="RefSeq" id="WP_009526322.1">
    <property type="nucleotide sequence ID" value="NZ_JBQMYZ010000008.1"/>
</dbReference>
<dbReference type="InterPro" id="IPR024194">
    <property type="entry name" value="Ac/AlaTfrase_AlgI/DltB"/>
</dbReference>
<dbReference type="PANTHER" id="PTHR13285:SF18">
    <property type="entry name" value="PROTEIN-CYSTEINE N-PALMITOYLTRANSFERASE RASP"/>
    <property type="match status" value="1"/>
</dbReference>
<dbReference type="BioCyc" id="EBAC796937-HMP:GMGH-2130-MONOMER"/>
<accession>G9X162</accession>
<dbReference type="PIRSF" id="PIRSF016636">
    <property type="entry name" value="AlgI_DltB"/>
    <property type="match status" value="1"/>
</dbReference>
<dbReference type="PANTHER" id="PTHR13285">
    <property type="entry name" value="ACYLTRANSFERASE"/>
    <property type="match status" value="1"/>
</dbReference>
<name>G9X162_9FIRM</name>
<organism evidence="9 10">
    <name type="scientific">Peptoanaerobacter stomatis</name>
    <dbReference type="NCBI Taxonomy" id="796937"/>
    <lineage>
        <taxon>Bacteria</taxon>
        <taxon>Bacillati</taxon>
        <taxon>Bacillota</taxon>
        <taxon>Clostridia</taxon>
        <taxon>Peptostreptococcales</taxon>
        <taxon>Filifactoraceae</taxon>
        <taxon>Peptoanaerobacter</taxon>
    </lineage>
</organism>
<protein>
    <recommendedName>
        <fullName evidence="11">Membrane-bound O-acyltransferase family MBOAT</fullName>
    </recommendedName>
</protein>